<organism evidence="1 2">
    <name type="scientific">Baudoinia panamericana (strain UAMH 10762)</name>
    <name type="common">Angels' share fungus</name>
    <name type="synonym">Baudoinia compniacensis (strain UAMH 10762)</name>
    <dbReference type="NCBI Taxonomy" id="717646"/>
    <lineage>
        <taxon>Eukaryota</taxon>
        <taxon>Fungi</taxon>
        <taxon>Dikarya</taxon>
        <taxon>Ascomycota</taxon>
        <taxon>Pezizomycotina</taxon>
        <taxon>Dothideomycetes</taxon>
        <taxon>Dothideomycetidae</taxon>
        <taxon>Mycosphaerellales</taxon>
        <taxon>Teratosphaeriaceae</taxon>
        <taxon>Baudoinia</taxon>
    </lineage>
</organism>
<protein>
    <submittedName>
        <fullName evidence="1">Uncharacterized protein</fullName>
    </submittedName>
</protein>
<dbReference type="KEGG" id="bcom:BAUCODRAFT_39883"/>
<dbReference type="HOGENOM" id="CLU_3049966_0_0_1"/>
<evidence type="ECO:0000313" key="2">
    <source>
        <dbReference type="Proteomes" id="UP000011761"/>
    </source>
</evidence>
<dbReference type="RefSeq" id="XP_007681978.1">
    <property type="nucleotide sequence ID" value="XM_007683788.1"/>
</dbReference>
<proteinExistence type="predicted"/>
<gene>
    <name evidence="1" type="ORF">BAUCODRAFT_39883</name>
</gene>
<keyword evidence="2" id="KW-1185">Reference proteome</keyword>
<dbReference type="Proteomes" id="UP000011761">
    <property type="component" value="Unassembled WGS sequence"/>
</dbReference>
<reference evidence="1 2" key="1">
    <citation type="journal article" date="2012" name="PLoS Pathog.">
        <title>Diverse lifestyles and strategies of plant pathogenesis encoded in the genomes of eighteen Dothideomycetes fungi.</title>
        <authorList>
            <person name="Ohm R.A."/>
            <person name="Feau N."/>
            <person name="Henrissat B."/>
            <person name="Schoch C.L."/>
            <person name="Horwitz B.A."/>
            <person name="Barry K.W."/>
            <person name="Condon B.J."/>
            <person name="Copeland A.C."/>
            <person name="Dhillon B."/>
            <person name="Glaser F."/>
            <person name="Hesse C.N."/>
            <person name="Kosti I."/>
            <person name="LaButti K."/>
            <person name="Lindquist E.A."/>
            <person name="Lucas S."/>
            <person name="Salamov A.A."/>
            <person name="Bradshaw R.E."/>
            <person name="Ciuffetti L."/>
            <person name="Hamelin R.C."/>
            <person name="Kema G.H.J."/>
            <person name="Lawrence C."/>
            <person name="Scott J.A."/>
            <person name="Spatafora J.W."/>
            <person name="Turgeon B.G."/>
            <person name="de Wit P.J.G.M."/>
            <person name="Zhong S."/>
            <person name="Goodwin S.B."/>
            <person name="Grigoriev I.V."/>
        </authorList>
    </citation>
    <scope>NUCLEOTIDE SEQUENCE [LARGE SCALE GENOMIC DNA]</scope>
    <source>
        <strain evidence="1 2">UAMH 10762</strain>
    </source>
</reference>
<dbReference type="GeneID" id="19113911"/>
<evidence type="ECO:0000313" key="1">
    <source>
        <dbReference type="EMBL" id="EMC90876.1"/>
    </source>
</evidence>
<name>M2M2W7_BAUPA</name>
<accession>M2M2W7</accession>
<dbReference type="AlphaFoldDB" id="M2M2W7"/>
<sequence length="54" mass="5900">MATQAASGHACELEAIPIYRLFHVRLRSSRVGLQADSKAAPLYTSTAAMRRTSH</sequence>
<dbReference type="EMBL" id="KB445566">
    <property type="protein sequence ID" value="EMC90876.1"/>
    <property type="molecule type" value="Genomic_DNA"/>
</dbReference>